<keyword evidence="1" id="KW-0175">Coiled coil</keyword>
<reference evidence="2" key="1">
    <citation type="submission" date="2016-10" db="EMBL/GenBank/DDBJ databases">
        <authorList>
            <person name="Benchimol M."/>
            <person name="Almeida L.G."/>
            <person name="Vasconcelos A.T."/>
            <person name="Perreira-Neves A."/>
            <person name="Rosa I.A."/>
            <person name="Tasca T."/>
            <person name="Bogo M.R."/>
            <person name="de Souza W."/>
        </authorList>
    </citation>
    <scope>NUCLEOTIDE SEQUENCE [LARGE SCALE GENOMIC DNA]</scope>
    <source>
        <strain evidence="2">K</strain>
    </source>
</reference>
<feature type="coiled-coil region" evidence="1">
    <location>
        <begin position="206"/>
        <end position="270"/>
    </location>
</feature>
<evidence type="ECO:0000313" key="2">
    <source>
        <dbReference type="EMBL" id="OHT03439.1"/>
    </source>
</evidence>
<evidence type="ECO:0000313" key="3">
    <source>
        <dbReference type="Proteomes" id="UP000179807"/>
    </source>
</evidence>
<proteinExistence type="predicted"/>
<evidence type="ECO:0000256" key="1">
    <source>
        <dbReference type="SAM" id="Coils"/>
    </source>
</evidence>
<dbReference type="AlphaFoldDB" id="A0A1J4JWC5"/>
<name>A0A1J4JWC5_9EUKA</name>
<dbReference type="Proteomes" id="UP000179807">
    <property type="component" value="Unassembled WGS sequence"/>
</dbReference>
<keyword evidence="3" id="KW-1185">Reference proteome</keyword>
<organism evidence="2 3">
    <name type="scientific">Tritrichomonas foetus</name>
    <dbReference type="NCBI Taxonomy" id="1144522"/>
    <lineage>
        <taxon>Eukaryota</taxon>
        <taxon>Metamonada</taxon>
        <taxon>Parabasalia</taxon>
        <taxon>Tritrichomonadida</taxon>
        <taxon>Tritrichomonadidae</taxon>
        <taxon>Tritrichomonas</taxon>
    </lineage>
</organism>
<feature type="coiled-coil region" evidence="1">
    <location>
        <begin position="355"/>
        <end position="389"/>
    </location>
</feature>
<gene>
    <name evidence="2" type="ORF">TRFO_06679</name>
</gene>
<accession>A0A1J4JWC5</accession>
<feature type="coiled-coil region" evidence="1">
    <location>
        <begin position="43"/>
        <end position="101"/>
    </location>
</feature>
<protein>
    <submittedName>
        <fullName evidence="2">Uncharacterized protein</fullName>
    </submittedName>
</protein>
<feature type="coiled-coil region" evidence="1">
    <location>
        <begin position="146"/>
        <end position="177"/>
    </location>
</feature>
<dbReference type="RefSeq" id="XP_068356575.1">
    <property type="nucleotide sequence ID" value="XM_068493236.1"/>
</dbReference>
<feature type="coiled-coil region" evidence="1">
    <location>
        <begin position="435"/>
        <end position="476"/>
    </location>
</feature>
<comment type="caution">
    <text evidence="2">The sequence shown here is derived from an EMBL/GenBank/DDBJ whole genome shotgun (WGS) entry which is preliminary data.</text>
</comment>
<dbReference type="GeneID" id="94827940"/>
<dbReference type="EMBL" id="MLAK01000827">
    <property type="protein sequence ID" value="OHT03439.1"/>
    <property type="molecule type" value="Genomic_DNA"/>
</dbReference>
<sequence length="482" mass="57313">MEILQNKENDIYALNDQFLALTDVNHNIKNNNALLQSTIRGQRQFLLDLQKKLQQRKDSLTKQYEIYRKANIQNKDAKQKNQKLKNSFDAYKKLVAEAVDEIEKVDATSEDDFNDDDVFEALHLSRITVDSLNASLEEKRRLFGDADVIVNQYKQQLNELNQQENNFNSQILELNDRLYELQQNRSNAFISCAIPIPDLQVDNEYVDALEKEIENINDMIKQIDDSNIERDLKKARKECDVYISKIEPRKKALERKKRKLYKERIKINNKIARSPKKVAKTPERTFPYENEFFDATKVIVGIFDRLYHRKRDADETNLNISKDERNIFKERNEIEKSWKSKMDQIQKLNEKYNALMKLQVDVSMEQGVLDELKEEKEVLKNTIKTTEHKIHIIKEQIEMNQIDLDECHDKEEKNNVIESGYDKMEKTIQDRLESFNQEKMKIDKYEKKLLRKEEEIEKIEDEAKTLNEKLLELMKHFENVIV</sequence>
<dbReference type="VEuPathDB" id="TrichDB:TRFO_06679"/>